<dbReference type="OrthoDB" id="9794429at2"/>
<keyword evidence="5" id="KW-1185">Reference proteome</keyword>
<evidence type="ECO:0000313" key="5">
    <source>
        <dbReference type="Proteomes" id="UP000027982"/>
    </source>
</evidence>
<gene>
    <name evidence="4" type="ORF">OP10G_3754</name>
</gene>
<dbReference type="KEGG" id="fgi:OP10G_3754"/>
<organism evidence="4 5">
    <name type="scientific">Fimbriimonas ginsengisoli Gsoil 348</name>
    <dbReference type="NCBI Taxonomy" id="661478"/>
    <lineage>
        <taxon>Bacteria</taxon>
        <taxon>Bacillati</taxon>
        <taxon>Armatimonadota</taxon>
        <taxon>Fimbriimonadia</taxon>
        <taxon>Fimbriimonadales</taxon>
        <taxon>Fimbriimonadaceae</taxon>
        <taxon>Fimbriimonas</taxon>
    </lineage>
</organism>
<dbReference type="Gene3D" id="3.30.70.640">
    <property type="entry name" value="Molybdopterin cofactor biosynthesis C (MoaC) domain"/>
    <property type="match status" value="1"/>
</dbReference>
<comment type="pathway">
    <text evidence="1">Cofactor biosynthesis; molybdopterin biosynthesis.</text>
</comment>
<reference evidence="4 5" key="1">
    <citation type="journal article" date="2014" name="PLoS ONE">
        <title>The first complete genome sequence of the class fimbriimonadia in the phylum armatimonadetes.</title>
        <authorList>
            <person name="Hu Z.Y."/>
            <person name="Wang Y.Z."/>
            <person name="Im W.T."/>
            <person name="Wang S.Y."/>
            <person name="Zhao G.P."/>
            <person name="Zheng H.J."/>
            <person name="Quan Z.X."/>
        </authorList>
    </citation>
    <scope>NUCLEOTIDE SEQUENCE [LARGE SCALE GENOMIC DNA]</scope>
    <source>
        <strain evidence="4">Gsoil 348</strain>
    </source>
</reference>
<evidence type="ECO:0000256" key="2">
    <source>
        <dbReference type="ARBA" id="ARBA00023150"/>
    </source>
</evidence>
<protein>
    <submittedName>
        <fullName evidence="4">Molybdenum cofactor biosynthesis protein MoaC</fullName>
    </submittedName>
</protein>
<keyword evidence="2" id="KW-0501">Molybdenum cofactor biosynthesis</keyword>
<name>A0A068NUV3_FIMGI</name>
<dbReference type="AlphaFoldDB" id="A0A068NUV3"/>
<sequence length="152" mass="16373">MDLKSATETGMWDVSDKTPTVRTARAYAILRMSPETALAVREGTVPKGDPLPVARVAAVMAAKNTPSIIPYCHPLPVESVKVRFSVGDDAIEIETETKTSAKTGVEMEALAAASVAALTLYDMLKQLDMGMTIESVRLVEKKGGKSDYQRNT</sequence>
<proteinExistence type="predicted"/>
<feature type="domain" description="Molybdopterin cofactor biosynthesis C (MoaC)" evidence="3">
    <location>
        <begin position="11"/>
        <end position="144"/>
    </location>
</feature>
<dbReference type="NCBIfam" id="TIGR00581">
    <property type="entry name" value="moaC"/>
    <property type="match status" value="1"/>
</dbReference>
<evidence type="ECO:0000259" key="3">
    <source>
        <dbReference type="Pfam" id="PF01967"/>
    </source>
</evidence>
<dbReference type="EMBL" id="CP007139">
    <property type="protein sequence ID" value="AIE87122.1"/>
    <property type="molecule type" value="Genomic_DNA"/>
</dbReference>
<dbReference type="InterPro" id="IPR036522">
    <property type="entry name" value="MoaC_sf"/>
</dbReference>
<evidence type="ECO:0000313" key="4">
    <source>
        <dbReference type="EMBL" id="AIE87122.1"/>
    </source>
</evidence>
<dbReference type="SUPFAM" id="SSF55040">
    <property type="entry name" value="Molybdenum cofactor biosynthesis protein C, MoaC"/>
    <property type="match status" value="1"/>
</dbReference>
<dbReference type="STRING" id="661478.OP10G_3754"/>
<dbReference type="UniPathway" id="UPA00344"/>
<dbReference type="InterPro" id="IPR023045">
    <property type="entry name" value="MoaC"/>
</dbReference>
<accession>A0A068NUV3</accession>
<dbReference type="HOGENOM" id="CLU_074693_1_1_0"/>
<dbReference type="GO" id="GO:0006777">
    <property type="term" value="P:Mo-molybdopterin cofactor biosynthetic process"/>
    <property type="evidence" value="ECO:0007669"/>
    <property type="project" value="UniProtKB-KW"/>
</dbReference>
<dbReference type="Pfam" id="PF01967">
    <property type="entry name" value="MoaC"/>
    <property type="match status" value="1"/>
</dbReference>
<dbReference type="NCBIfam" id="NF006870">
    <property type="entry name" value="PRK09364.1"/>
    <property type="match status" value="1"/>
</dbReference>
<dbReference type="InterPro" id="IPR002820">
    <property type="entry name" value="Mopterin_CF_biosynth-C_dom"/>
</dbReference>
<evidence type="ECO:0000256" key="1">
    <source>
        <dbReference type="ARBA" id="ARBA00005046"/>
    </source>
</evidence>
<dbReference type="eggNOG" id="COG0315">
    <property type="taxonomic scope" value="Bacteria"/>
</dbReference>
<dbReference type="RefSeq" id="WP_025228956.1">
    <property type="nucleotide sequence ID" value="NZ_CP007139.1"/>
</dbReference>
<dbReference type="Proteomes" id="UP000027982">
    <property type="component" value="Chromosome"/>
</dbReference>